<gene>
    <name evidence="4" type="ORF">XM38_007030</name>
</gene>
<accession>A0A1Z3HHK6</accession>
<evidence type="ECO:0000256" key="1">
    <source>
        <dbReference type="ARBA" id="ARBA00023118"/>
    </source>
</evidence>
<organism evidence="4 5">
    <name type="scientific">Halomicronema hongdechloris C2206</name>
    <dbReference type="NCBI Taxonomy" id="1641165"/>
    <lineage>
        <taxon>Bacteria</taxon>
        <taxon>Bacillati</taxon>
        <taxon>Cyanobacteriota</taxon>
        <taxon>Cyanophyceae</taxon>
        <taxon>Nodosilineales</taxon>
        <taxon>Nodosilineaceae</taxon>
        <taxon>Halomicronema</taxon>
    </lineage>
</organism>
<name>A0A1Z3HHK6_9CYAN</name>
<evidence type="ECO:0000313" key="4">
    <source>
        <dbReference type="EMBL" id="ASC69774.1"/>
    </source>
</evidence>
<feature type="region of interest" description="Disordered" evidence="2">
    <location>
        <begin position="549"/>
        <end position="571"/>
    </location>
</feature>
<reference evidence="4 5" key="1">
    <citation type="journal article" date="2016" name="Biochim. Biophys. Acta">
        <title>Characterization of red-shifted phycobilisomes isolated from the chlorophyll f-containing cyanobacterium Halomicronema hongdechloris.</title>
        <authorList>
            <person name="Li Y."/>
            <person name="Lin Y."/>
            <person name="Garvey C.J."/>
            <person name="Birch D."/>
            <person name="Corkery R.W."/>
            <person name="Loughlin P.C."/>
            <person name="Scheer H."/>
            <person name="Willows R.D."/>
            <person name="Chen M."/>
        </authorList>
    </citation>
    <scope>NUCLEOTIDE SEQUENCE [LARGE SCALE GENOMIC DNA]</scope>
    <source>
        <strain evidence="4 5">C2206</strain>
    </source>
</reference>
<dbReference type="RefSeq" id="WP_187329258.1">
    <property type="nucleotide sequence ID" value="NZ_CP021983.2"/>
</dbReference>
<dbReference type="EMBL" id="CP021983">
    <property type="protein sequence ID" value="ASC69774.1"/>
    <property type="molecule type" value="Genomic_DNA"/>
</dbReference>
<keyword evidence="5" id="KW-1185">Reference proteome</keyword>
<dbReference type="GO" id="GO:0051607">
    <property type="term" value="P:defense response to virus"/>
    <property type="evidence" value="ECO:0007669"/>
    <property type="project" value="UniProtKB-KW"/>
</dbReference>
<feature type="compositionally biased region" description="Basic residues" evidence="2">
    <location>
        <begin position="28"/>
        <end position="41"/>
    </location>
</feature>
<feature type="domain" description="CRISPR type III-associated protein" evidence="3">
    <location>
        <begin position="203"/>
        <end position="357"/>
    </location>
</feature>
<dbReference type="KEGG" id="hhg:XM38_007030"/>
<proteinExistence type="predicted"/>
<evidence type="ECO:0000313" key="5">
    <source>
        <dbReference type="Proteomes" id="UP000191901"/>
    </source>
</evidence>
<evidence type="ECO:0000256" key="2">
    <source>
        <dbReference type="SAM" id="MobiDB-lite"/>
    </source>
</evidence>
<feature type="compositionally biased region" description="Polar residues" evidence="2">
    <location>
        <begin position="1"/>
        <end position="12"/>
    </location>
</feature>
<dbReference type="AlphaFoldDB" id="A0A1Z3HHK6"/>
<dbReference type="InterPro" id="IPR010172">
    <property type="entry name" value="CRISPR-assoc_prot_TM1791"/>
</dbReference>
<keyword evidence="1" id="KW-0051">Antiviral defense</keyword>
<feature type="domain" description="CRISPR type III-associated protein" evidence="3">
    <location>
        <begin position="394"/>
        <end position="498"/>
    </location>
</feature>
<dbReference type="Proteomes" id="UP000191901">
    <property type="component" value="Chromosome"/>
</dbReference>
<dbReference type="Pfam" id="PF03787">
    <property type="entry name" value="RAMPs"/>
    <property type="match status" value="2"/>
</dbReference>
<feature type="region of interest" description="Disordered" evidence="2">
    <location>
        <begin position="1"/>
        <end position="48"/>
    </location>
</feature>
<dbReference type="InterPro" id="IPR005537">
    <property type="entry name" value="RAMP_III_fam"/>
</dbReference>
<dbReference type="PANTHER" id="PTHR39965">
    <property type="entry name" value="CRISPR SYSTEM CMR SUBUNIT CMR6"/>
    <property type="match status" value="1"/>
</dbReference>
<evidence type="ECO:0000259" key="3">
    <source>
        <dbReference type="Pfam" id="PF03787"/>
    </source>
</evidence>
<dbReference type="PANTHER" id="PTHR39965:SF1">
    <property type="entry name" value="CRISPR SYSTEM CMR SUBUNIT CMR6"/>
    <property type="match status" value="1"/>
</dbReference>
<sequence>MASNNKNKTTLQDLAFLKNQLPSENKPNKNRSNKPSKKSRNSKILSPRNRSKIPLQVLKLDDLELSISGVKYDYEDFFSKQEVLSELLSIQGLSSRLREIKSLLESEKLNRGNSRKETDFEKILKRISKEKRNNACNCSAIKKEILDIDDKRVRVLLANAAGADKDWTDLYERLNQRVELLACEITDLATKNSKKAIVSVQYPWRVRVGGLQGFRERLLPAMHPIYGIPYIPASSIKGILRSWARDANKSSDEINHLLGFLQGEKASMAAVEILDAFPTAPSLSVDVATPQWIWQGDQVKYGPSPHQILSLQNLNFNIGLTHTSRGKAEDVQVVMDWLEQAMLTSGLGSRVSAGYGQAHQVNDLTRPEESSPYKSKHHFELWSQGIYGADSGQREFRPSAVRGMLRYWFRAVALGLYTPEHCKELEAKLFGALEPKAVHGSIDIKVEFEEDQSSLNDVNIPHKISGTVILEAQEPSHLALIQNVYKLAIHLGGVGRGARRPLHWNKDKKHSGLRGCYWEPEKKDRLDCNKGIWQDFLTSLETSFTDVRKADPRGALSPGNPGGPGKGKRNQDVLNVNSGIFLIPSPNMKHPNQVDDWPQEGQSSEIRGKALDFLYNPDYKGKNLQKIGNEFIGGELGTPSFVWISSNNLNIPNQSYQVVTVFGTDHVSENPLPGRQKFVEDLQNAVNFTAISV</sequence>
<protein>
    <recommendedName>
        <fullName evidence="3">CRISPR type III-associated protein domain-containing protein</fullName>
    </recommendedName>
</protein>